<comment type="caution">
    <text evidence="1">The sequence shown here is derived from an EMBL/GenBank/DDBJ whole genome shotgun (WGS) entry which is preliminary data.</text>
</comment>
<sequence length="62" mass="7243">MEQQLNEMSLVASYWLGEIWRAKSAIKRDLNKCTVGNYDALSLDYFNLDFANENFCKEMGWA</sequence>
<dbReference type="RefSeq" id="WP_182595859.1">
    <property type="nucleotide sequence ID" value="NZ_JACIVA010000042.1"/>
</dbReference>
<dbReference type="AlphaFoldDB" id="A0A7W3YN32"/>
<evidence type="ECO:0000313" key="2">
    <source>
        <dbReference type="Proteomes" id="UP000517106"/>
    </source>
</evidence>
<dbReference type="EMBL" id="JACIVA010000042">
    <property type="protein sequence ID" value="MBB1097111.1"/>
    <property type="molecule type" value="Genomic_DNA"/>
</dbReference>
<evidence type="ECO:0000313" key="1">
    <source>
        <dbReference type="EMBL" id="MBB1097111.1"/>
    </source>
</evidence>
<name>A0A7W3YN32_9LACO</name>
<gene>
    <name evidence="1" type="ORF">H5S09_04025</name>
</gene>
<proteinExistence type="predicted"/>
<protein>
    <submittedName>
        <fullName evidence="1">Uncharacterized protein</fullName>
    </submittedName>
</protein>
<keyword evidence="2" id="KW-1185">Reference proteome</keyword>
<accession>A0A7W3YN32</accession>
<dbReference type="Proteomes" id="UP000517106">
    <property type="component" value="Unassembled WGS sequence"/>
</dbReference>
<reference evidence="1 2" key="1">
    <citation type="submission" date="2020-07" db="EMBL/GenBank/DDBJ databases">
        <title>Description of Limosilactobacillus balticus sp. nov., Limosilactobacillus agrestis sp. nov., Limosilactobacillus albertensis sp. nov., Limosilactobacillus rudii sp. nov., Limosilactobacillus fastidiosus sp. nov., five novel Limosilactobacillus species isolated from the vertebrate gastrointestinal tract, and proposal of 6 subspecies of Limosilactobacillus reuteri adapted to the gastrointestinal tract of specific vertebrate hosts.</title>
        <authorList>
            <person name="Li F."/>
            <person name="Cheng C."/>
            <person name="Zheng J."/>
            <person name="Quevedo R.M."/>
            <person name="Li J."/>
            <person name="Roos S."/>
            <person name="Gaenzle M.G."/>
            <person name="Walter J."/>
        </authorList>
    </citation>
    <scope>NUCLEOTIDE SEQUENCE [LARGE SCALE GENOMIC DNA]</scope>
    <source>
        <strain evidence="1 2">STM2_1</strain>
    </source>
</reference>
<organism evidence="1 2">
    <name type="scientific">Limosilactobacillus rudii</name>
    <dbReference type="NCBI Taxonomy" id="2759755"/>
    <lineage>
        <taxon>Bacteria</taxon>
        <taxon>Bacillati</taxon>
        <taxon>Bacillota</taxon>
        <taxon>Bacilli</taxon>
        <taxon>Lactobacillales</taxon>
        <taxon>Lactobacillaceae</taxon>
        <taxon>Limosilactobacillus</taxon>
    </lineage>
</organism>